<name>A0ABX8WWK5_9CYAN</name>
<dbReference type="Proteomes" id="UP000826540">
    <property type="component" value="Chromosome"/>
</dbReference>
<dbReference type="RefSeq" id="WP_220608956.1">
    <property type="nucleotide sequence ID" value="NZ_CP080598.1"/>
</dbReference>
<protein>
    <submittedName>
        <fullName evidence="1">Uncharacterized protein</fullName>
    </submittedName>
</protein>
<sequence length="95" mass="10622">MKLIDKYQATGIIKAGELLLSPPNALEFIKEIAEREILILGVNLWCYVDNQIAEDPGSLDLSEIDDPQESVSIAKKFISQNLPERTAFVSFVLDE</sequence>
<accession>A0ABX8WWK5</accession>
<evidence type="ECO:0000313" key="1">
    <source>
        <dbReference type="EMBL" id="QYX30823.1"/>
    </source>
</evidence>
<keyword evidence="2" id="KW-1185">Reference proteome</keyword>
<reference evidence="1 2" key="1">
    <citation type="journal article" date="2022" name="J. Am. Chem. Soc.">
        <title>Biosynthesis of Guanitoxin Enables Global Environmental Detection in Freshwater Cyanobacteria.</title>
        <authorList>
            <person name="Lima S.T."/>
            <person name="Fallon T.R."/>
            <person name="Cordoza J.L."/>
            <person name="Chekan J.R."/>
            <person name="Delbaje E."/>
            <person name="Hopiavuori A.R."/>
            <person name="Alvarenga D.O."/>
            <person name="Wood S.M."/>
            <person name="Luhavaya H."/>
            <person name="Baumgartner J.T."/>
            <person name="Dorr F.A."/>
            <person name="Etchegaray A."/>
            <person name="Pinto E."/>
            <person name="McKinnie S.M.K."/>
            <person name="Fiore M.F."/>
            <person name="Moore B.S."/>
        </authorList>
    </citation>
    <scope>NUCLEOTIDE SEQUENCE [LARGE SCALE GENOMIC DNA]</scope>
    <source>
        <strain evidence="1 2">ITEP-024</strain>
    </source>
</reference>
<proteinExistence type="predicted"/>
<gene>
    <name evidence="1" type="ORF">K2F26_18425</name>
</gene>
<dbReference type="EMBL" id="CP080598">
    <property type="protein sequence ID" value="QYX30823.1"/>
    <property type="molecule type" value="Genomic_DNA"/>
</dbReference>
<evidence type="ECO:0000313" key="2">
    <source>
        <dbReference type="Proteomes" id="UP000826540"/>
    </source>
</evidence>
<organism evidence="1 2">
    <name type="scientific">Sphaerospermopsis torques-reginae ITEP-024</name>
    <dbReference type="NCBI Taxonomy" id="984208"/>
    <lineage>
        <taxon>Bacteria</taxon>
        <taxon>Bacillati</taxon>
        <taxon>Cyanobacteriota</taxon>
        <taxon>Cyanophyceae</taxon>
        <taxon>Nostocales</taxon>
        <taxon>Aphanizomenonaceae</taxon>
        <taxon>Sphaerospermopsis</taxon>
        <taxon>Sphaerospermopsis torques-reginae</taxon>
    </lineage>
</organism>